<gene>
    <name evidence="4" type="ORF">CWI37_1348p0020</name>
</gene>
<protein>
    <recommendedName>
        <fullName evidence="2">Methyltransferase-like protein 5</fullName>
    </recommendedName>
</protein>
<evidence type="ECO:0000313" key="4">
    <source>
        <dbReference type="EMBL" id="TBT99427.1"/>
    </source>
</evidence>
<dbReference type="Proteomes" id="UP000292362">
    <property type="component" value="Unassembled WGS sequence"/>
</dbReference>
<dbReference type="Gene3D" id="3.40.50.150">
    <property type="entry name" value="Vaccinia Virus protein VP39"/>
    <property type="match status" value="1"/>
</dbReference>
<organism evidence="4 5">
    <name type="scientific">Hamiltosporidium tvaerminnensis</name>
    <dbReference type="NCBI Taxonomy" id="1176355"/>
    <lineage>
        <taxon>Eukaryota</taxon>
        <taxon>Fungi</taxon>
        <taxon>Fungi incertae sedis</taxon>
        <taxon>Microsporidia</taxon>
        <taxon>Dubosqiidae</taxon>
        <taxon>Hamiltosporidium</taxon>
    </lineage>
</organism>
<dbReference type="SUPFAM" id="SSF53335">
    <property type="entry name" value="S-adenosyl-L-methionine-dependent methyltransferases"/>
    <property type="match status" value="1"/>
</dbReference>
<dbReference type="InterPro" id="IPR051720">
    <property type="entry name" value="rRNA_MeTrfase/Polyamine_Synth"/>
</dbReference>
<dbReference type="InterPro" id="IPR002052">
    <property type="entry name" value="DNA_methylase_N6_adenine_CS"/>
</dbReference>
<dbReference type="PRINTS" id="PR00507">
    <property type="entry name" value="N12N6MTFRASE"/>
</dbReference>
<evidence type="ECO:0000256" key="1">
    <source>
        <dbReference type="ARBA" id="ARBA00009741"/>
    </source>
</evidence>
<sequence>MKLKEIKCKLQEVKGFENPNINLEQYITPPDIAASIIYTAHVRYDDIQNKNILDMCCGTGMLTYGISFFNPFHITCADVCMNALRGCRDNILNLNIENVSMLRMDFTRLPFSCKKFDVVFMNPPFGTKQAHADTRALESALYLSDTVYSLHKSSTRSFILKRFPSAEVIACIKYDLPSTYSFHKKKNVAIEVDLIRIKV</sequence>
<dbReference type="EMBL" id="PITJ01001348">
    <property type="protein sequence ID" value="TBT99427.1"/>
    <property type="molecule type" value="Genomic_DNA"/>
</dbReference>
<dbReference type="VEuPathDB" id="MicrosporidiaDB:CWI37_1348p0020"/>
<dbReference type="Pfam" id="PF05175">
    <property type="entry name" value="MTS"/>
    <property type="match status" value="1"/>
</dbReference>
<name>A0A4Q9KWV3_9MICR</name>
<feature type="domain" description="Methyltransferase small" evidence="3">
    <location>
        <begin position="45"/>
        <end position="132"/>
    </location>
</feature>
<keyword evidence="4" id="KW-0808">Transferase</keyword>
<evidence type="ECO:0000313" key="5">
    <source>
        <dbReference type="Proteomes" id="UP000292362"/>
    </source>
</evidence>
<dbReference type="CDD" id="cd02440">
    <property type="entry name" value="AdoMet_MTases"/>
    <property type="match status" value="1"/>
</dbReference>
<dbReference type="InterPro" id="IPR029063">
    <property type="entry name" value="SAM-dependent_MTases_sf"/>
</dbReference>
<dbReference type="PANTHER" id="PTHR23290">
    <property type="entry name" value="RRNA N6-ADENOSINE-METHYLTRANSFERASE METTL5"/>
    <property type="match status" value="1"/>
</dbReference>
<dbReference type="InterPro" id="IPR007848">
    <property type="entry name" value="Small_mtfrase_dom"/>
</dbReference>
<dbReference type="GO" id="GO:0003676">
    <property type="term" value="F:nucleic acid binding"/>
    <property type="evidence" value="ECO:0007669"/>
    <property type="project" value="InterPro"/>
</dbReference>
<dbReference type="GO" id="GO:0008988">
    <property type="term" value="F:rRNA (adenine-N6-)-methyltransferase activity"/>
    <property type="evidence" value="ECO:0007669"/>
    <property type="project" value="TreeGrafter"/>
</dbReference>
<dbReference type="PANTHER" id="PTHR23290:SF0">
    <property type="entry name" value="RRNA N6-ADENOSINE-METHYLTRANSFERASE METTL5"/>
    <property type="match status" value="1"/>
</dbReference>
<proteinExistence type="inferred from homology"/>
<accession>A0A4Q9KWV3</accession>
<reference evidence="4 5" key="1">
    <citation type="submission" date="2017-12" db="EMBL/GenBank/DDBJ databases">
        <authorList>
            <person name="Pombert J.-F."/>
            <person name="Haag K.L."/>
            <person name="Ebert D."/>
        </authorList>
    </citation>
    <scope>NUCLEOTIDE SEQUENCE [LARGE SCALE GENOMIC DNA]</scope>
    <source>
        <strain evidence="4">FI-OER-3-3</strain>
    </source>
</reference>
<dbReference type="PROSITE" id="PS00092">
    <property type="entry name" value="N6_MTASE"/>
    <property type="match status" value="1"/>
</dbReference>
<dbReference type="AlphaFoldDB" id="A0A4Q9KWV3"/>
<keyword evidence="4" id="KW-0489">Methyltransferase</keyword>
<comment type="similarity">
    <text evidence="1">Belongs to the methyltransferase superfamily. PrmA family.</text>
</comment>
<evidence type="ECO:0000259" key="3">
    <source>
        <dbReference type="Pfam" id="PF05175"/>
    </source>
</evidence>
<comment type="caution">
    <text evidence="4">The sequence shown here is derived from an EMBL/GenBank/DDBJ whole genome shotgun (WGS) entry which is preliminary data.</text>
</comment>
<evidence type="ECO:0000256" key="2">
    <source>
        <dbReference type="ARBA" id="ARBA00041374"/>
    </source>
</evidence>